<protein>
    <submittedName>
        <fullName evidence="2">TIM barrel protein</fullName>
    </submittedName>
</protein>
<evidence type="ECO:0000313" key="2">
    <source>
        <dbReference type="EMBL" id="MDQ7248660.1"/>
    </source>
</evidence>
<dbReference type="RefSeq" id="WP_379956143.1">
    <property type="nucleotide sequence ID" value="NZ_JAUYVI010000004.1"/>
</dbReference>
<gene>
    <name evidence="2" type="ORF">Q8A70_13325</name>
</gene>
<evidence type="ECO:0000259" key="1">
    <source>
        <dbReference type="Pfam" id="PF01261"/>
    </source>
</evidence>
<dbReference type="Proteomes" id="UP001230156">
    <property type="component" value="Unassembled WGS sequence"/>
</dbReference>
<dbReference type="InterPro" id="IPR036237">
    <property type="entry name" value="Xyl_isomerase-like_sf"/>
</dbReference>
<sequence>MAAHTNNYPKLHNAMWPGVVGKGAPGAEPFIGLDTLLELTQNAEVDGVKFDGVDLWLADPHISIDSSKDDIKRVTDHIASYGLKVGSFVAPIWGGAGGGSAMGTKEERARFVEQVKKACKIGQWMREMGIRPTGGVRIDSSSGVGDWEKDPVGNTHKIAETFREAGKVAQDHGEYLFAEGEICWGGMQSWKKNVNLLEEVGMPGVVGYQADMAHSMLFTLGYNSEEDRLLPKDYDWKDRAALDAAYKKVADALRLWTYDFHVAQNDGTVFGSGDHEKTGRHVQATDPNGKLDIAKHAGYWLRDDAGALTKKIRHLSWDGCMFPNAVMTQQQTWNDVLGAMLKVRDAHGWVE</sequence>
<accession>A0ABU0YLT2</accession>
<evidence type="ECO:0000313" key="3">
    <source>
        <dbReference type="Proteomes" id="UP001230156"/>
    </source>
</evidence>
<proteinExistence type="predicted"/>
<reference evidence="3" key="1">
    <citation type="submission" date="2023-08" db="EMBL/GenBank/DDBJ databases">
        <title>Rhodospirillaceae gen. nov., a novel taxon isolated from the Yangtze River Yuezi River estuary sludge.</title>
        <authorList>
            <person name="Ruan L."/>
        </authorList>
    </citation>
    <scope>NUCLEOTIDE SEQUENCE [LARGE SCALE GENOMIC DNA]</scope>
    <source>
        <strain evidence="3">R-7</strain>
    </source>
</reference>
<dbReference type="InterPro" id="IPR050312">
    <property type="entry name" value="IolE/XylAMocC-like"/>
</dbReference>
<dbReference type="Gene3D" id="3.20.20.150">
    <property type="entry name" value="Divalent-metal-dependent TIM barrel enzymes"/>
    <property type="match status" value="1"/>
</dbReference>
<feature type="domain" description="Xylose isomerase-like TIM barrel" evidence="1">
    <location>
        <begin position="49"/>
        <end position="247"/>
    </location>
</feature>
<comment type="caution">
    <text evidence="2">The sequence shown here is derived from an EMBL/GenBank/DDBJ whole genome shotgun (WGS) entry which is preliminary data.</text>
</comment>
<dbReference type="InterPro" id="IPR013022">
    <property type="entry name" value="Xyl_isomerase-like_TIM-brl"/>
</dbReference>
<dbReference type="SUPFAM" id="SSF51658">
    <property type="entry name" value="Xylose isomerase-like"/>
    <property type="match status" value="1"/>
</dbReference>
<name>A0ABU0YLT2_9PROT</name>
<organism evidence="2 3">
    <name type="scientific">Dongia sedimenti</name>
    <dbReference type="NCBI Taxonomy" id="3064282"/>
    <lineage>
        <taxon>Bacteria</taxon>
        <taxon>Pseudomonadati</taxon>
        <taxon>Pseudomonadota</taxon>
        <taxon>Alphaproteobacteria</taxon>
        <taxon>Rhodospirillales</taxon>
        <taxon>Dongiaceae</taxon>
        <taxon>Dongia</taxon>
    </lineage>
</organism>
<dbReference type="Pfam" id="PF01261">
    <property type="entry name" value="AP_endonuc_2"/>
    <property type="match status" value="1"/>
</dbReference>
<dbReference type="PANTHER" id="PTHR12110:SF21">
    <property type="entry name" value="XYLOSE ISOMERASE-LIKE TIM BARREL DOMAIN-CONTAINING PROTEIN"/>
    <property type="match status" value="1"/>
</dbReference>
<dbReference type="PANTHER" id="PTHR12110">
    <property type="entry name" value="HYDROXYPYRUVATE ISOMERASE"/>
    <property type="match status" value="1"/>
</dbReference>
<keyword evidence="3" id="KW-1185">Reference proteome</keyword>
<dbReference type="EMBL" id="JAUYVI010000004">
    <property type="protein sequence ID" value="MDQ7248660.1"/>
    <property type="molecule type" value="Genomic_DNA"/>
</dbReference>